<organism evidence="2 3">
    <name type="scientific">Lentinula raphanica</name>
    <dbReference type="NCBI Taxonomy" id="153919"/>
    <lineage>
        <taxon>Eukaryota</taxon>
        <taxon>Fungi</taxon>
        <taxon>Dikarya</taxon>
        <taxon>Basidiomycota</taxon>
        <taxon>Agaricomycotina</taxon>
        <taxon>Agaricomycetes</taxon>
        <taxon>Agaricomycetidae</taxon>
        <taxon>Agaricales</taxon>
        <taxon>Marasmiineae</taxon>
        <taxon>Omphalotaceae</taxon>
        <taxon>Lentinula</taxon>
    </lineage>
</organism>
<feature type="transmembrane region" description="Helical" evidence="1">
    <location>
        <begin position="83"/>
        <end position="102"/>
    </location>
</feature>
<evidence type="ECO:0000256" key="1">
    <source>
        <dbReference type="SAM" id="Phobius"/>
    </source>
</evidence>
<keyword evidence="1" id="KW-0812">Transmembrane</keyword>
<keyword evidence="3" id="KW-1185">Reference proteome</keyword>
<sequence>MCLLKAIAQDASYSLLQPPLPQPDERISLPRPCYLPTCFPLIPHLLTCACAINRRISLGDPTYPLSSAFPIIRSVHKGEVFRALFPPPLLASCSIASFIVSIRYRPYSLLFSCAQLSAKSPTILCFVFTVHALPAGFGNLPIYVLLS</sequence>
<accession>A0AA38UBK6</accession>
<evidence type="ECO:0000313" key="3">
    <source>
        <dbReference type="Proteomes" id="UP001163846"/>
    </source>
</evidence>
<comment type="caution">
    <text evidence="2">The sequence shown here is derived from an EMBL/GenBank/DDBJ whole genome shotgun (WGS) entry which is preliminary data.</text>
</comment>
<keyword evidence="1" id="KW-0472">Membrane</keyword>
<dbReference type="AlphaFoldDB" id="A0AA38UBK6"/>
<dbReference type="EMBL" id="MU806345">
    <property type="protein sequence ID" value="KAJ3836146.1"/>
    <property type="molecule type" value="Genomic_DNA"/>
</dbReference>
<protein>
    <submittedName>
        <fullName evidence="2">Uncharacterized protein</fullName>
    </submittedName>
</protein>
<evidence type="ECO:0000313" key="2">
    <source>
        <dbReference type="EMBL" id="KAJ3836146.1"/>
    </source>
</evidence>
<reference evidence="2" key="1">
    <citation type="submission" date="2022-08" db="EMBL/GenBank/DDBJ databases">
        <authorList>
            <consortium name="DOE Joint Genome Institute"/>
            <person name="Min B."/>
            <person name="Riley R."/>
            <person name="Sierra-Patev S."/>
            <person name="Naranjo-Ortiz M."/>
            <person name="Looney B."/>
            <person name="Konkel Z."/>
            <person name="Slot J.C."/>
            <person name="Sakamoto Y."/>
            <person name="Steenwyk J.L."/>
            <person name="Rokas A."/>
            <person name="Carro J."/>
            <person name="Camarero S."/>
            <person name="Ferreira P."/>
            <person name="Molpeceres G."/>
            <person name="Ruiz-Duenas F.J."/>
            <person name="Serrano A."/>
            <person name="Henrissat B."/>
            <person name="Drula E."/>
            <person name="Hughes K.W."/>
            <person name="Mata J.L."/>
            <person name="Ishikawa N.K."/>
            <person name="Vargas-Isla R."/>
            <person name="Ushijima S."/>
            <person name="Smith C.A."/>
            <person name="Ahrendt S."/>
            <person name="Andreopoulos W."/>
            <person name="He G."/>
            <person name="Labutti K."/>
            <person name="Lipzen A."/>
            <person name="Ng V."/>
            <person name="Sandor L."/>
            <person name="Barry K."/>
            <person name="Martinez A.T."/>
            <person name="Xiao Y."/>
            <person name="Gibbons J.G."/>
            <person name="Terashima K."/>
            <person name="Hibbett D.S."/>
            <person name="Grigoriev I.V."/>
        </authorList>
    </citation>
    <scope>NUCLEOTIDE SEQUENCE</scope>
    <source>
        <strain evidence="2">TFB9207</strain>
    </source>
</reference>
<keyword evidence="1" id="KW-1133">Transmembrane helix</keyword>
<feature type="transmembrane region" description="Helical" evidence="1">
    <location>
        <begin position="123"/>
        <end position="146"/>
    </location>
</feature>
<proteinExistence type="predicted"/>
<dbReference type="Proteomes" id="UP001163846">
    <property type="component" value="Unassembled WGS sequence"/>
</dbReference>
<gene>
    <name evidence="2" type="ORF">F5878DRAFT_277514</name>
</gene>
<name>A0AA38UBK6_9AGAR</name>